<accession>A0A1G7M9U7</accession>
<dbReference type="Gene3D" id="3.40.50.12780">
    <property type="entry name" value="N-terminal domain of ligase-like"/>
    <property type="match status" value="1"/>
</dbReference>
<evidence type="ECO:0000313" key="2">
    <source>
        <dbReference type="EMBL" id="SDF58505.1"/>
    </source>
</evidence>
<dbReference type="Proteomes" id="UP000199415">
    <property type="component" value="Unassembled WGS sequence"/>
</dbReference>
<dbReference type="EMBL" id="FNCE01000001">
    <property type="protein sequence ID" value="SDF58505.1"/>
    <property type="molecule type" value="Genomic_DNA"/>
</dbReference>
<keyword evidence="2" id="KW-0436">Ligase</keyword>
<protein>
    <submittedName>
        <fullName evidence="2">Phenylacetate-CoA ligase</fullName>
    </submittedName>
</protein>
<proteinExistence type="predicted"/>
<feature type="compositionally biased region" description="Low complexity" evidence="1">
    <location>
        <begin position="1"/>
        <end position="20"/>
    </location>
</feature>
<organism evidence="2 3">
    <name type="scientific">Limimonas halophila</name>
    <dbReference type="NCBI Taxonomy" id="1082479"/>
    <lineage>
        <taxon>Bacteria</taxon>
        <taxon>Pseudomonadati</taxon>
        <taxon>Pseudomonadota</taxon>
        <taxon>Alphaproteobacteria</taxon>
        <taxon>Rhodospirillales</taxon>
        <taxon>Rhodovibrionaceae</taxon>
        <taxon>Limimonas</taxon>
    </lineage>
</organism>
<dbReference type="InterPro" id="IPR042099">
    <property type="entry name" value="ANL_N_sf"/>
</dbReference>
<evidence type="ECO:0000256" key="1">
    <source>
        <dbReference type="SAM" id="MobiDB-lite"/>
    </source>
</evidence>
<reference evidence="2 3" key="1">
    <citation type="submission" date="2016-10" db="EMBL/GenBank/DDBJ databases">
        <authorList>
            <person name="de Groot N.N."/>
        </authorList>
    </citation>
    <scope>NUCLEOTIDE SEQUENCE [LARGE SCALE GENOMIC DNA]</scope>
    <source>
        <strain evidence="2 3">DSM 25584</strain>
    </source>
</reference>
<name>A0A1G7M9U7_9PROT</name>
<dbReference type="SUPFAM" id="SSF56801">
    <property type="entry name" value="Acetyl-CoA synthetase-like"/>
    <property type="match status" value="1"/>
</dbReference>
<dbReference type="OrthoDB" id="580775at2"/>
<dbReference type="PANTHER" id="PTHR36932:SF1">
    <property type="entry name" value="CAPSULAR POLYSACCHARIDE BIOSYNTHESIS PROTEIN"/>
    <property type="match status" value="1"/>
</dbReference>
<sequence length="485" mass="54597">MPDAASAREPAPDASAAAEPGGWPAVNVPRSHAPGVVWPAVPDWRQAVVLGLLHQFNQAQWWSPDDLWHWQRAQAARLILHAQKHVPFYRKRLKRVPILRDGTVPEGAWRRIPWLRREDMQNQYEALCSQAIPEGHGRVSAVHSSGSTGRPIKALRTQLSVLFWEAFTHRDHDWHGRDRNQTVAVMRHAGEGDDPYPEGTRARNWGKEPTAVYDTGPCVALNLNTPLDQQVEWLQRQQPAYLLTFPSNVERLARHCLETGARIPTLRQVQLIAEVVRPELRELVRAAWGAEVVDTYSSREAGYLALQCPEHEHLHVQSEGVIVEVLKDDGTPCTPGEIGRVVVTPLHNYAMPLIRYDIGDYAEVGEQCPCGRGLPVLRRVLGRAQTTFVLPDGSRRWTLLSSGEIRELLAIGPIRGYQFVQTTTDHVEARLVADRALTTDEEEQVRGWLRHKLQHPFAVTIAYRDELPLTAGGKFFDFISEVAAP</sequence>
<gene>
    <name evidence="2" type="ORF">SAMN05216241_101533</name>
</gene>
<dbReference type="AlphaFoldDB" id="A0A1G7M9U7"/>
<keyword evidence="3" id="KW-1185">Reference proteome</keyword>
<dbReference type="STRING" id="1082479.SAMN05216241_101533"/>
<dbReference type="GO" id="GO:0016874">
    <property type="term" value="F:ligase activity"/>
    <property type="evidence" value="ECO:0007669"/>
    <property type="project" value="UniProtKB-KW"/>
</dbReference>
<evidence type="ECO:0000313" key="3">
    <source>
        <dbReference type="Proteomes" id="UP000199415"/>
    </source>
</evidence>
<dbReference type="RefSeq" id="WP_143006128.1">
    <property type="nucleotide sequence ID" value="NZ_FNCE01000001.1"/>
</dbReference>
<dbReference type="InterPro" id="IPR053158">
    <property type="entry name" value="CapK_Type1_Caps_Biosynth"/>
</dbReference>
<feature type="region of interest" description="Disordered" evidence="1">
    <location>
        <begin position="1"/>
        <end position="26"/>
    </location>
</feature>
<dbReference type="PANTHER" id="PTHR36932">
    <property type="entry name" value="CAPSULAR POLYSACCHARIDE BIOSYNTHESIS PROTEIN"/>
    <property type="match status" value="1"/>
</dbReference>